<comment type="function">
    <text evidence="6">Hydrolase that can remove conjugated ubiquitin from proteins and may therefore play an important regulatory role at the level of protein turnover by preventing degradation.</text>
</comment>
<comment type="caution">
    <text evidence="8">The sequence shown here is derived from an EMBL/GenBank/DDBJ whole genome shotgun (WGS) entry which is preliminary data.</text>
</comment>
<evidence type="ECO:0000256" key="2">
    <source>
        <dbReference type="ARBA" id="ARBA00022670"/>
    </source>
</evidence>
<comment type="catalytic activity">
    <reaction evidence="1 6">
        <text>Thiol-dependent hydrolysis of ester, thioester, amide, peptide and isopeptide bonds formed by the C-terminal Gly of ubiquitin (a 76-residue protein attached to proteins as an intracellular targeting signal).</text>
        <dbReference type="EC" id="3.4.19.12"/>
    </reaction>
</comment>
<dbReference type="EC" id="3.4.19.12" evidence="6"/>
<dbReference type="InterPro" id="IPR038765">
    <property type="entry name" value="Papain-like_cys_pep_sf"/>
</dbReference>
<dbReference type="EMBL" id="CAMXCT020004412">
    <property type="protein sequence ID" value="CAL1162252.1"/>
    <property type="molecule type" value="Genomic_DNA"/>
</dbReference>
<evidence type="ECO:0000313" key="8">
    <source>
        <dbReference type="EMBL" id="CAI4008877.1"/>
    </source>
</evidence>
<dbReference type="EMBL" id="CAMXCT010004412">
    <property type="protein sequence ID" value="CAI4008877.1"/>
    <property type="molecule type" value="Genomic_DNA"/>
</dbReference>
<gene>
    <name evidence="8" type="ORF">C1SCF055_LOCUS34271</name>
</gene>
<reference evidence="9 10" key="2">
    <citation type="submission" date="2024-05" db="EMBL/GenBank/DDBJ databases">
        <authorList>
            <person name="Chen Y."/>
            <person name="Shah S."/>
            <person name="Dougan E. K."/>
            <person name="Thang M."/>
            <person name="Chan C."/>
        </authorList>
    </citation>
    <scope>NUCLEOTIDE SEQUENCE [LARGE SCALE GENOMIC DNA]</scope>
</reference>
<dbReference type="InterPro" id="IPR003323">
    <property type="entry name" value="OTU_dom"/>
</dbReference>
<dbReference type="EMBL" id="CAMXCT030004412">
    <property type="protein sequence ID" value="CAL4796189.1"/>
    <property type="molecule type" value="Genomic_DNA"/>
</dbReference>
<evidence type="ECO:0000256" key="3">
    <source>
        <dbReference type="ARBA" id="ARBA00022786"/>
    </source>
</evidence>
<dbReference type="Gene3D" id="3.90.70.80">
    <property type="match status" value="1"/>
</dbReference>
<dbReference type="GO" id="GO:0030968">
    <property type="term" value="P:endoplasmic reticulum unfolded protein response"/>
    <property type="evidence" value="ECO:0007669"/>
    <property type="project" value="TreeGrafter"/>
</dbReference>
<dbReference type="GO" id="GO:0005829">
    <property type="term" value="C:cytosol"/>
    <property type="evidence" value="ECO:0007669"/>
    <property type="project" value="TreeGrafter"/>
</dbReference>
<dbReference type="InterPro" id="IPR013087">
    <property type="entry name" value="Znf_C2H2_type"/>
</dbReference>
<dbReference type="OrthoDB" id="65596at2759"/>
<evidence type="ECO:0000256" key="1">
    <source>
        <dbReference type="ARBA" id="ARBA00000707"/>
    </source>
</evidence>
<dbReference type="SUPFAM" id="SSF54001">
    <property type="entry name" value="Cysteine proteinases"/>
    <property type="match status" value="1"/>
</dbReference>
<dbReference type="Pfam" id="PF24560">
    <property type="entry name" value="zf-C2H2_OTU1_C"/>
    <property type="match status" value="1"/>
</dbReference>
<evidence type="ECO:0000256" key="4">
    <source>
        <dbReference type="ARBA" id="ARBA00022801"/>
    </source>
</evidence>
<dbReference type="Pfam" id="PF02338">
    <property type="entry name" value="OTU"/>
    <property type="match status" value="1"/>
</dbReference>
<dbReference type="GO" id="GO:0016579">
    <property type="term" value="P:protein deubiquitination"/>
    <property type="evidence" value="ECO:0007669"/>
    <property type="project" value="TreeGrafter"/>
</dbReference>
<keyword evidence="2" id="KW-0645">Protease</keyword>
<accession>A0A9P1GFM7</accession>
<keyword evidence="6" id="KW-0963">Cytoplasm</keyword>
<evidence type="ECO:0000313" key="9">
    <source>
        <dbReference type="EMBL" id="CAL4796189.1"/>
    </source>
</evidence>
<dbReference type="AlphaFoldDB" id="A0A9P1GFM7"/>
<proteinExistence type="predicted"/>
<evidence type="ECO:0000259" key="7">
    <source>
        <dbReference type="PROSITE" id="PS50802"/>
    </source>
</evidence>
<sequence length="216" mass="23452">MADDDLAAALALSLGQGVPDKAVRLQIPADNSCLFNSVAYAMDDRGDDKASELRETVAAVVLSDPDTWTEAMLGKPPDEYADWIQDPERWGGGIELAILAAHYSTEIAAVDIQTLRVSFFGEGQGFSKRAFVIYDGIHYDVLVRRGGSGEKKLFETSDVAMVEQAKEVAKEAQTARNFTDVANFTLRCLVCQKGLKGQSDAVEHAKASGHTNFAEY</sequence>
<evidence type="ECO:0000256" key="5">
    <source>
        <dbReference type="ARBA" id="ARBA00022807"/>
    </source>
</evidence>
<dbReference type="PANTHER" id="PTHR13312:SF0">
    <property type="entry name" value="UBIQUITIN THIOESTERASE OTU1"/>
    <property type="match status" value="1"/>
</dbReference>
<protein>
    <recommendedName>
        <fullName evidence="6">Ubiquitin thioesterase OTU</fullName>
        <ecNumber evidence="6">3.4.19.12</ecNumber>
    </recommendedName>
</protein>
<dbReference type="GO" id="GO:0036503">
    <property type="term" value="P:ERAD pathway"/>
    <property type="evidence" value="ECO:0007669"/>
    <property type="project" value="TreeGrafter"/>
</dbReference>
<dbReference type="PROSITE" id="PS50802">
    <property type="entry name" value="OTU"/>
    <property type="match status" value="1"/>
</dbReference>
<name>A0A9P1GFM7_9DINO</name>
<evidence type="ECO:0000313" key="10">
    <source>
        <dbReference type="Proteomes" id="UP001152797"/>
    </source>
</evidence>
<dbReference type="PROSITE" id="PS00028">
    <property type="entry name" value="ZINC_FINGER_C2H2_1"/>
    <property type="match status" value="1"/>
</dbReference>
<feature type="domain" description="OTU" evidence="7">
    <location>
        <begin position="22"/>
        <end position="145"/>
    </location>
</feature>
<dbReference type="GO" id="GO:0004843">
    <property type="term" value="F:cysteine-type deubiquitinase activity"/>
    <property type="evidence" value="ECO:0007669"/>
    <property type="project" value="UniProtKB-UniRule"/>
</dbReference>
<dbReference type="CDD" id="cd22745">
    <property type="entry name" value="OTU_OTU1"/>
    <property type="match status" value="1"/>
</dbReference>
<dbReference type="GO" id="GO:0005634">
    <property type="term" value="C:nucleus"/>
    <property type="evidence" value="ECO:0007669"/>
    <property type="project" value="TreeGrafter"/>
</dbReference>
<keyword evidence="5 6" id="KW-0788">Thiol protease</keyword>
<dbReference type="PANTHER" id="PTHR13312">
    <property type="entry name" value="HIV-INDUCED PROTEIN-7-LIKE PROTEASE"/>
    <property type="match status" value="1"/>
</dbReference>
<organism evidence="8">
    <name type="scientific">Cladocopium goreaui</name>
    <dbReference type="NCBI Taxonomy" id="2562237"/>
    <lineage>
        <taxon>Eukaryota</taxon>
        <taxon>Sar</taxon>
        <taxon>Alveolata</taxon>
        <taxon>Dinophyceae</taxon>
        <taxon>Suessiales</taxon>
        <taxon>Symbiodiniaceae</taxon>
        <taxon>Cladocopium</taxon>
    </lineage>
</organism>
<keyword evidence="10" id="KW-1185">Reference proteome</keyword>
<keyword evidence="3 6" id="KW-0833">Ubl conjugation pathway</keyword>
<evidence type="ECO:0000256" key="6">
    <source>
        <dbReference type="RuleBase" id="RU367104"/>
    </source>
</evidence>
<comment type="subcellular location">
    <subcellularLocation>
        <location evidence="6">Cytoplasm</location>
    </subcellularLocation>
</comment>
<dbReference type="InterPro" id="IPR057766">
    <property type="entry name" value="Znf-C2H2_OTU1-like_C"/>
</dbReference>
<dbReference type="Proteomes" id="UP001152797">
    <property type="component" value="Unassembled WGS sequence"/>
</dbReference>
<keyword evidence="4 6" id="KW-0378">Hydrolase</keyword>
<reference evidence="8" key="1">
    <citation type="submission" date="2022-10" db="EMBL/GenBank/DDBJ databases">
        <authorList>
            <person name="Chen Y."/>
            <person name="Dougan E. K."/>
            <person name="Chan C."/>
            <person name="Rhodes N."/>
            <person name="Thang M."/>
        </authorList>
    </citation>
    <scope>NUCLEOTIDE SEQUENCE</scope>
</reference>